<dbReference type="InterPro" id="IPR055568">
    <property type="entry name" value="DUF7144"/>
</dbReference>
<evidence type="ECO:0000259" key="2">
    <source>
        <dbReference type="Pfam" id="PF23636"/>
    </source>
</evidence>
<sequence length="138" mass="14813">MSTTSDTGDFDLSAKSTAAFTGTIFGGTMLITAGLFQVLQGIAAIARDKVYVTGLDYSYAFDLTAWGWIHLVIGVFSLVVGGGVLISKSWALVAGVILAGLSALANFAFMPYYPLWSLLTVAFDVFVIWALCTQLRRR</sequence>
<dbReference type="AlphaFoldDB" id="A0A1H1YX93"/>
<feature type="transmembrane region" description="Helical" evidence="1">
    <location>
        <begin position="115"/>
        <end position="132"/>
    </location>
</feature>
<feature type="transmembrane region" description="Helical" evidence="1">
    <location>
        <begin position="20"/>
        <end position="45"/>
    </location>
</feature>
<evidence type="ECO:0000313" key="3">
    <source>
        <dbReference type="EMBL" id="SDT26084.1"/>
    </source>
</evidence>
<accession>A0A1H1YX93</accession>
<protein>
    <recommendedName>
        <fullName evidence="2">DUF7144 domain-containing protein</fullName>
    </recommendedName>
</protein>
<keyword evidence="1" id="KW-0812">Transmembrane</keyword>
<dbReference type="EMBL" id="LT629772">
    <property type="protein sequence ID" value="SDT26084.1"/>
    <property type="molecule type" value="Genomic_DNA"/>
</dbReference>
<gene>
    <name evidence="3" type="ORF">SAMN04489812_4842</name>
</gene>
<keyword evidence="1" id="KW-0472">Membrane</keyword>
<dbReference type="Pfam" id="PF23636">
    <property type="entry name" value="DUF7144"/>
    <property type="match status" value="1"/>
</dbReference>
<organism evidence="3 4">
    <name type="scientific">Microlunatus soli</name>
    <dbReference type="NCBI Taxonomy" id="630515"/>
    <lineage>
        <taxon>Bacteria</taxon>
        <taxon>Bacillati</taxon>
        <taxon>Actinomycetota</taxon>
        <taxon>Actinomycetes</taxon>
        <taxon>Propionibacteriales</taxon>
        <taxon>Propionibacteriaceae</taxon>
        <taxon>Microlunatus</taxon>
    </lineage>
</organism>
<evidence type="ECO:0000256" key="1">
    <source>
        <dbReference type="SAM" id="Phobius"/>
    </source>
</evidence>
<dbReference type="STRING" id="630515.SAMN04489812_4842"/>
<evidence type="ECO:0000313" key="4">
    <source>
        <dbReference type="Proteomes" id="UP000199103"/>
    </source>
</evidence>
<keyword evidence="1" id="KW-1133">Transmembrane helix</keyword>
<proteinExistence type="predicted"/>
<feature type="transmembrane region" description="Helical" evidence="1">
    <location>
        <begin position="65"/>
        <end position="85"/>
    </location>
</feature>
<feature type="transmembrane region" description="Helical" evidence="1">
    <location>
        <begin position="90"/>
        <end position="109"/>
    </location>
</feature>
<dbReference type="Proteomes" id="UP000199103">
    <property type="component" value="Chromosome I"/>
</dbReference>
<name>A0A1H1YX93_9ACTN</name>
<reference evidence="3 4" key="1">
    <citation type="submission" date="2016-10" db="EMBL/GenBank/DDBJ databases">
        <authorList>
            <person name="de Groot N.N."/>
        </authorList>
    </citation>
    <scope>NUCLEOTIDE SEQUENCE [LARGE SCALE GENOMIC DNA]</scope>
    <source>
        <strain evidence="3 4">DSM 21800</strain>
    </source>
</reference>
<feature type="domain" description="DUF7144" evidence="2">
    <location>
        <begin position="23"/>
        <end position="134"/>
    </location>
</feature>
<keyword evidence="4" id="KW-1185">Reference proteome</keyword>